<keyword evidence="4" id="KW-1185">Reference proteome</keyword>
<dbReference type="AlphaFoldDB" id="A0A4Y6Q2C0"/>
<dbReference type="InterPro" id="IPR052336">
    <property type="entry name" value="MlaD_Phospholipid_Transporter"/>
</dbReference>
<protein>
    <submittedName>
        <fullName evidence="3">MCE family protein</fullName>
    </submittedName>
</protein>
<dbReference type="Pfam" id="PF02470">
    <property type="entry name" value="MlaD"/>
    <property type="match status" value="1"/>
</dbReference>
<name>A0A4Y6Q2C0_PERCE</name>
<evidence type="ECO:0000313" key="4">
    <source>
        <dbReference type="Proteomes" id="UP000315995"/>
    </source>
</evidence>
<dbReference type="RefSeq" id="WP_141201178.1">
    <property type="nucleotide sequence ID" value="NZ_CP041186.1"/>
</dbReference>
<feature type="domain" description="Mce/MlaD" evidence="2">
    <location>
        <begin position="40"/>
        <end position="122"/>
    </location>
</feature>
<dbReference type="PANTHER" id="PTHR33371">
    <property type="entry name" value="INTERMEMBRANE PHOSPHOLIPID TRANSPORT SYSTEM BINDING PROTEIN MLAD-RELATED"/>
    <property type="match status" value="1"/>
</dbReference>
<evidence type="ECO:0000313" key="3">
    <source>
        <dbReference type="EMBL" id="QDG54734.1"/>
    </source>
</evidence>
<keyword evidence="1" id="KW-1133">Transmembrane helix</keyword>
<dbReference type="OrthoDB" id="9788420at2"/>
<organism evidence="3 4">
    <name type="scientific">Persicimonas caeni</name>
    <dbReference type="NCBI Taxonomy" id="2292766"/>
    <lineage>
        <taxon>Bacteria</taxon>
        <taxon>Deltaproteobacteria</taxon>
        <taxon>Bradymonadales</taxon>
        <taxon>Bradymonadaceae</taxon>
        <taxon>Persicimonas</taxon>
    </lineage>
</organism>
<accession>A0A5B8YDH7</accession>
<evidence type="ECO:0000259" key="2">
    <source>
        <dbReference type="Pfam" id="PF02470"/>
    </source>
</evidence>
<feature type="transmembrane region" description="Helical" evidence="1">
    <location>
        <begin position="12"/>
        <end position="31"/>
    </location>
</feature>
<reference evidence="3 4" key="1">
    <citation type="submission" date="2019-06" db="EMBL/GenBank/DDBJ databases">
        <title>Persicimonas caeni gen. nov., sp. nov., a predatory bacterium isolated from solar saltern.</title>
        <authorList>
            <person name="Wang S."/>
        </authorList>
    </citation>
    <scope>NUCLEOTIDE SEQUENCE [LARGE SCALE GENOMIC DNA]</scope>
    <source>
        <strain evidence="3 4">YN101</strain>
    </source>
</reference>
<sequence>MQNKETAIEVKVGALVLFSLGLLVAFVLVLGDFSFSDEFTFHVDFENAGGLKPGADVAIAGINVGNVERLEFQPNKGNEGQPAVEVRATLRISPDYADAVRQDSEFFITRRGVLGEPYIEIETNSFDAPQVEEGAVLRGVQPPRMDVIVAKATELLDTLDDLLSDPDIPASELIGNAASLMGNLDKVIVDNRQDIDGTIEGARMSTQEAAKLLQALNYAVEEGETLRRTLADAQATAANARAISSKVNGQVDPVIADVRAATENARKVSETAARVLGDNEQKLDESIANVHASTEDLKNISEGASTVVGRIESGEGTVGQLLADREMYDDMKELLRTIKRRPWKIIWKE</sequence>
<dbReference type="EMBL" id="CP041186">
    <property type="protein sequence ID" value="QDG54734.1"/>
    <property type="molecule type" value="Genomic_DNA"/>
</dbReference>
<evidence type="ECO:0000256" key="1">
    <source>
        <dbReference type="SAM" id="Phobius"/>
    </source>
</evidence>
<proteinExistence type="predicted"/>
<dbReference type="InterPro" id="IPR003399">
    <property type="entry name" value="Mce/MlaD"/>
</dbReference>
<gene>
    <name evidence="3" type="ORF">FIV42_29510</name>
</gene>
<keyword evidence="1" id="KW-0812">Transmembrane</keyword>
<dbReference type="PANTHER" id="PTHR33371:SF4">
    <property type="entry name" value="INTERMEMBRANE PHOSPHOLIPID TRANSPORT SYSTEM BINDING PROTEIN MLAD"/>
    <property type="match status" value="1"/>
</dbReference>
<accession>A0A4Y6Q2C0</accession>
<dbReference type="Proteomes" id="UP000315995">
    <property type="component" value="Chromosome"/>
</dbReference>
<keyword evidence="1" id="KW-0472">Membrane</keyword>